<name>M1U9F4_9CAUD</name>
<dbReference type="Pfam" id="PF11053">
    <property type="entry name" value="DNA_Packaging"/>
    <property type="match status" value="1"/>
</dbReference>
<dbReference type="GeneID" id="15013494"/>
<dbReference type="EMBL" id="HQ316583">
    <property type="protein sequence ID" value="AGG54136.1"/>
    <property type="molecule type" value="Genomic_DNA"/>
</dbReference>
<sequence>MKGQEAVDGILDVARASDHPRAYEVAGQLIKHVADVADKLIDLQKKMKDLDAEEKKGPNNVTNALFVGTSSELQKLLKQQKEINNTDTN</sequence>
<dbReference type="RefSeq" id="YP_007677261.1">
    <property type="nucleotide sequence ID" value="NC_020875.1"/>
</dbReference>
<accession>M1U9F4</accession>
<dbReference type="KEGG" id="vg:15013494"/>
<gene>
    <name evidence="1" type="ORF">CYXG_00072</name>
</gene>
<proteinExistence type="predicted"/>
<evidence type="ECO:0000313" key="2">
    <source>
        <dbReference type="Proteomes" id="UP000203282"/>
    </source>
</evidence>
<dbReference type="Proteomes" id="UP000203282">
    <property type="component" value="Segment"/>
</dbReference>
<protein>
    <submittedName>
        <fullName evidence="1">Terminase small subunit</fullName>
    </submittedName>
</protein>
<evidence type="ECO:0000313" key="1">
    <source>
        <dbReference type="EMBL" id="AGG54136.1"/>
    </source>
</evidence>
<organism evidence="1 2">
    <name type="scientific">Synechococcus phage S-SSM4</name>
    <dbReference type="NCBI Taxonomy" id="536466"/>
    <lineage>
        <taxon>Viruses</taxon>
        <taxon>Duplodnaviria</taxon>
        <taxon>Heunggongvirae</taxon>
        <taxon>Uroviricota</taxon>
        <taxon>Caudoviricetes</taxon>
        <taxon>Pantevenvirales</taxon>
        <taxon>Kyanoviridae</taxon>
        <taxon>Greenvirus</taxon>
        <taxon>Greenvirus ssm4</taxon>
    </lineage>
</organism>
<dbReference type="InterPro" id="IPR020342">
    <property type="entry name" value="Phage_T4_Gp16_DNA-pack"/>
</dbReference>
<keyword evidence="2" id="KW-1185">Reference proteome</keyword>
<dbReference type="OrthoDB" id="20321at10239"/>
<dbReference type="Gene3D" id="1.10.287.1060">
    <property type="entry name" value="ESAT-6-like"/>
    <property type="match status" value="1"/>
</dbReference>
<reference evidence="1 2" key="1">
    <citation type="submission" date="2010-03" db="EMBL/GenBank/DDBJ databases">
        <title>The Genome Sequence of Cyanophage S-SSM4.</title>
        <authorList>
            <consortium name="The Broad Institute Genome Sequencing Platform"/>
            <person name="Henn M.R."/>
            <person name="Sullivan M.S."/>
            <person name="Osburne M.S."/>
            <person name="Levin J."/>
            <person name="Malboeuf C."/>
            <person name="Casali M."/>
            <person name="Russ C."/>
            <person name="Lennon N."/>
            <person name="Erlich R."/>
            <person name="Young S.K."/>
            <person name="Koehrsen M."/>
            <person name="Yandava C."/>
            <person name="Zeng Q."/>
            <person name="Alvarado L."/>
            <person name="Anderson S."/>
            <person name="Berlin A."/>
            <person name="Borenstein D."/>
            <person name="Chen Z."/>
            <person name="Engels R."/>
            <person name="Freedman E."/>
            <person name="Gellesch M."/>
            <person name="Goldberg J."/>
            <person name="Green L."/>
            <person name="Griggs A."/>
            <person name="Gujja S."/>
            <person name="Heiman D."/>
            <person name="Hepburn T."/>
            <person name="Howarth C."/>
            <person name="Jen D."/>
            <person name="Larson L."/>
            <person name="Lewis B."/>
            <person name="Mehta T."/>
            <person name="Park D."/>
            <person name="Pearson M."/>
            <person name="Roberts A."/>
            <person name="Ryan E."/>
            <person name="Saif S."/>
            <person name="Shea T."/>
            <person name="Shenoy N."/>
            <person name="Sisk P."/>
            <person name="Stolte C."/>
            <person name="Sykes S."/>
            <person name="Walk T."/>
            <person name="White J."/>
            <person name="Yu Q."/>
            <person name="Coleman M.L."/>
            <person name="Huang K.H."/>
            <person name="Weigele P.R."/>
            <person name="DeFrancesco A.S."/>
            <person name="Kern S.E."/>
            <person name="Thompson L.R."/>
            <person name="Fu R."/>
            <person name="Hombeck B."/>
            <person name="Chisholm S.W."/>
            <person name="Haas B."/>
            <person name="Nusbaum C."/>
            <person name="Galagan J."/>
            <person name="Birren B."/>
        </authorList>
    </citation>
    <scope>NUCLEOTIDE SEQUENCE [LARGE SCALE GENOMIC DNA]</scope>
    <source>
        <strain evidence="1 2">S-SSM4</strain>
    </source>
</reference>